<organism evidence="2 3">
    <name type="scientific">Caenorhabditis auriculariae</name>
    <dbReference type="NCBI Taxonomy" id="2777116"/>
    <lineage>
        <taxon>Eukaryota</taxon>
        <taxon>Metazoa</taxon>
        <taxon>Ecdysozoa</taxon>
        <taxon>Nematoda</taxon>
        <taxon>Chromadorea</taxon>
        <taxon>Rhabditida</taxon>
        <taxon>Rhabditina</taxon>
        <taxon>Rhabditomorpha</taxon>
        <taxon>Rhabditoidea</taxon>
        <taxon>Rhabditidae</taxon>
        <taxon>Peloderinae</taxon>
        <taxon>Caenorhabditis</taxon>
    </lineage>
</organism>
<evidence type="ECO:0000313" key="2">
    <source>
        <dbReference type="EMBL" id="CAD6186990.1"/>
    </source>
</evidence>
<gene>
    <name evidence="2" type="ORF">CAUJ_LOCUS2909</name>
</gene>
<dbReference type="EMBL" id="CAJGYM010000005">
    <property type="protein sequence ID" value="CAD6186990.1"/>
    <property type="molecule type" value="Genomic_DNA"/>
</dbReference>
<evidence type="ECO:0000313" key="3">
    <source>
        <dbReference type="Proteomes" id="UP000835052"/>
    </source>
</evidence>
<reference evidence="2" key="1">
    <citation type="submission" date="2020-10" db="EMBL/GenBank/DDBJ databases">
        <authorList>
            <person name="Kikuchi T."/>
        </authorList>
    </citation>
    <scope>NUCLEOTIDE SEQUENCE</scope>
    <source>
        <strain evidence="2">NKZ352</strain>
    </source>
</reference>
<dbReference type="AlphaFoldDB" id="A0A8S1H0Y1"/>
<proteinExistence type="predicted"/>
<dbReference type="Proteomes" id="UP000835052">
    <property type="component" value="Unassembled WGS sequence"/>
</dbReference>
<name>A0A8S1H0Y1_9PELO</name>
<evidence type="ECO:0000256" key="1">
    <source>
        <dbReference type="SAM" id="MobiDB-lite"/>
    </source>
</evidence>
<comment type="caution">
    <text evidence="2">The sequence shown here is derived from an EMBL/GenBank/DDBJ whole genome shotgun (WGS) entry which is preliminary data.</text>
</comment>
<keyword evidence="3" id="KW-1185">Reference proteome</keyword>
<sequence>MSAAAGGTHGSGSGGESGRGRLRQQGSGAHGSCATTVHVVWTLRVGVRSRPEATAAAADTRFVPFAASRRVLRHQGSERSEHFLR</sequence>
<feature type="region of interest" description="Disordered" evidence="1">
    <location>
        <begin position="1"/>
        <end position="33"/>
    </location>
</feature>
<protein>
    <submittedName>
        <fullName evidence="2">Uncharacterized protein</fullName>
    </submittedName>
</protein>
<feature type="compositionally biased region" description="Gly residues" evidence="1">
    <location>
        <begin position="7"/>
        <end position="17"/>
    </location>
</feature>
<accession>A0A8S1H0Y1</accession>